<reference evidence="3" key="1">
    <citation type="journal article" date="2013" name="Nature">
        <title>Pan genome of the phytoplankton Emiliania underpins its global distribution.</title>
        <authorList>
            <person name="Read B.A."/>
            <person name="Kegel J."/>
            <person name="Klute M.J."/>
            <person name="Kuo A."/>
            <person name="Lefebvre S.C."/>
            <person name="Maumus F."/>
            <person name="Mayer C."/>
            <person name="Miller J."/>
            <person name="Monier A."/>
            <person name="Salamov A."/>
            <person name="Young J."/>
            <person name="Aguilar M."/>
            <person name="Claverie J.M."/>
            <person name="Frickenhaus S."/>
            <person name="Gonzalez K."/>
            <person name="Herman E.K."/>
            <person name="Lin Y.C."/>
            <person name="Napier J."/>
            <person name="Ogata H."/>
            <person name="Sarno A.F."/>
            <person name="Shmutz J."/>
            <person name="Schroeder D."/>
            <person name="de Vargas C."/>
            <person name="Verret F."/>
            <person name="von Dassow P."/>
            <person name="Valentin K."/>
            <person name="Van de Peer Y."/>
            <person name="Wheeler G."/>
            <person name="Dacks J.B."/>
            <person name="Delwiche C.F."/>
            <person name="Dyhrman S.T."/>
            <person name="Glockner G."/>
            <person name="John U."/>
            <person name="Richards T."/>
            <person name="Worden A.Z."/>
            <person name="Zhang X."/>
            <person name="Grigoriev I.V."/>
            <person name="Allen A.E."/>
            <person name="Bidle K."/>
            <person name="Borodovsky M."/>
            <person name="Bowler C."/>
            <person name="Brownlee C."/>
            <person name="Cock J.M."/>
            <person name="Elias M."/>
            <person name="Gladyshev V.N."/>
            <person name="Groth M."/>
            <person name="Guda C."/>
            <person name="Hadaegh A."/>
            <person name="Iglesias-Rodriguez M.D."/>
            <person name="Jenkins J."/>
            <person name="Jones B.M."/>
            <person name="Lawson T."/>
            <person name="Leese F."/>
            <person name="Lindquist E."/>
            <person name="Lobanov A."/>
            <person name="Lomsadze A."/>
            <person name="Malik S.B."/>
            <person name="Marsh M.E."/>
            <person name="Mackinder L."/>
            <person name="Mock T."/>
            <person name="Mueller-Roeber B."/>
            <person name="Pagarete A."/>
            <person name="Parker M."/>
            <person name="Probert I."/>
            <person name="Quesneville H."/>
            <person name="Raines C."/>
            <person name="Rensing S.A."/>
            <person name="Riano-Pachon D.M."/>
            <person name="Richier S."/>
            <person name="Rokitta S."/>
            <person name="Shiraiwa Y."/>
            <person name="Soanes D.M."/>
            <person name="van der Giezen M."/>
            <person name="Wahlund T.M."/>
            <person name="Williams B."/>
            <person name="Wilson W."/>
            <person name="Wolfe G."/>
            <person name="Wurch L.L."/>
        </authorList>
    </citation>
    <scope>NUCLEOTIDE SEQUENCE</scope>
</reference>
<proteinExistence type="predicted"/>
<protein>
    <recommendedName>
        <fullName evidence="4">Lipoyl-binding domain-containing protein</fullName>
    </recommendedName>
</protein>
<name>A0A0D3IUN9_EMIH1</name>
<dbReference type="Proteomes" id="UP000013827">
    <property type="component" value="Unassembled WGS sequence"/>
</dbReference>
<dbReference type="PaxDb" id="2903-EOD14974"/>
<feature type="compositionally biased region" description="Basic and acidic residues" evidence="1">
    <location>
        <begin position="159"/>
        <end position="177"/>
    </location>
</feature>
<dbReference type="HOGENOM" id="CLU_1520601_0_0_1"/>
<dbReference type="EnsemblProtists" id="EOD14974">
    <property type="protein sequence ID" value="EOD14974"/>
    <property type="gene ID" value="EMIHUDRAFT_197678"/>
</dbReference>
<feature type="region of interest" description="Disordered" evidence="1">
    <location>
        <begin position="158"/>
        <end position="177"/>
    </location>
</feature>
<evidence type="ECO:0000256" key="1">
    <source>
        <dbReference type="SAM" id="MobiDB-lite"/>
    </source>
</evidence>
<dbReference type="GeneID" id="17260819"/>
<dbReference type="RefSeq" id="XP_005767403.1">
    <property type="nucleotide sequence ID" value="XM_005767346.1"/>
</dbReference>
<dbReference type="AlphaFoldDB" id="A0A0D3IUN9"/>
<dbReference type="OMA" id="ADELYHT"/>
<organism evidence="2 3">
    <name type="scientific">Emiliania huxleyi (strain CCMP1516)</name>
    <dbReference type="NCBI Taxonomy" id="280463"/>
    <lineage>
        <taxon>Eukaryota</taxon>
        <taxon>Haptista</taxon>
        <taxon>Haptophyta</taxon>
        <taxon>Prymnesiophyceae</taxon>
        <taxon>Isochrysidales</taxon>
        <taxon>Noelaerhabdaceae</taxon>
        <taxon>Emiliania</taxon>
    </lineage>
</organism>
<accession>A0A0D3IUN9</accession>
<evidence type="ECO:0000313" key="3">
    <source>
        <dbReference type="Proteomes" id="UP000013827"/>
    </source>
</evidence>
<sequence>MSRTLFCPAGHLWARLRRAPAGGAGLVAARSAWRVEVGLTVHALEDIGDVIAVGHGPTAPGNRVEAGAALLTLDWEAHRVSTADELYHTQWALVEGAHPLHSPFGGTLLGLCSDDDARRLGPETVLATLHVDRPGLAASQLVGEAQYLAAVRGAPPGRFGRESTLHEQHSIGGHRAD</sequence>
<keyword evidence="3" id="KW-1185">Reference proteome</keyword>
<evidence type="ECO:0000313" key="2">
    <source>
        <dbReference type="EnsemblProtists" id="EOD14974"/>
    </source>
</evidence>
<reference evidence="2" key="2">
    <citation type="submission" date="2024-10" db="UniProtKB">
        <authorList>
            <consortium name="EnsemblProtists"/>
        </authorList>
    </citation>
    <scope>IDENTIFICATION</scope>
</reference>
<evidence type="ECO:0008006" key="4">
    <source>
        <dbReference type="Google" id="ProtNLM"/>
    </source>
</evidence>
<dbReference type="KEGG" id="ehx:EMIHUDRAFT_197678"/>